<feature type="transmembrane region" description="Helical" evidence="1">
    <location>
        <begin position="6"/>
        <end position="25"/>
    </location>
</feature>
<keyword evidence="1" id="KW-0812">Transmembrane</keyword>
<dbReference type="EMBL" id="MN741019">
    <property type="protein sequence ID" value="QHU22871.1"/>
    <property type="molecule type" value="Genomic_DNA"/>
</dbReference>
<evidence type="ECO:0000313" key="2">
    <source>
        <dbReference type="EMBL" id="QHU22871.1"/>
    </source>
</evidence>
<reference evidence="2" key="1">
    <citation type="journal article" date="2020" name="Nature">
        <title>Giant virus diversity and host interactions through global metagenomics.</title>
        <authorList>
            <person name="Schulz F."/>
            <person name="Roux S."/>
            <person name="Paez-Espino D."/>
            <person name="Jungbluth S."/>
            <person name="Walsh D.A."/>
            <person name="Denef V.J."/>
            <person name="McMahon K.D."/>
            <person name="Konstantinidis K.T."/>
            <person name="Eloe-Fadrosh E.A."/>
            <person name="Kyrpides N.C."/>
            <person name="Woyke T."/>
        </authorList>
    </citation>
    <scope>NUCLEOTIDE SEQUENCE</scope>
    <source>
        <strain evidence="2">GVMAG-S-ERX555907-63</strain>
    </source>
</reference>
<dbReference type="AlphaFoldDB" id="A0A6C0L068"/>
<sequence length="57" mass="6863">MNKCSKIVFGYILVVVLLTVLILSVNNKLRKNVRDNFYEGSKHTRFEKKFYNQFYDK</sequence>
<keyword evidence="1" id="KW-1133">Transmembrane helix</keyword>
<evidence type="ECO:0000256" key="1">
    <source>
        <dbReference type="SAM" id="Phobius"/>
    </source>
</evidence>
<proteinExistence type="predicted"/>
<name>A0A6C0L068_9ZZZZ</name>
<accession>A0A6C0L068</accession>
<organism evidence="2">
    <name type="scientific">viral metagenome</name>
    <dbReference type="NCBI Taxonomy" id="1070528"/>
    <lineage>
        <taxon>unclassified sequences</taxon>
        <taxon>metagenomes</taxon>
        <taxon>organismal metagenomes</taxon>
    </lineage>
</organism>
<keyword evidence="1" id="KW-0472">Membrane</keyword>
<protein>
    <submittedName>
        <fullName evidence="2">Uncharacterized protein</fullName>
    </submittedName>
</protein>